<name>A0A839FA33_9GAMM</name>
<evidence type="ECO:0008006" key="3">
    <source>
        <dbReference type="Google" id="ProtNLM"/>
    </source>
</evidence>
<dbReference type="AlphaFoldDB" id="A0A839FA33"/>
<keyword evidence="2" id="KW-1185">Reference proteome</keyword>
<dbReference type="EMBL" id="JACGXL010000005">
    <property type="protein sequence ID" value="MBA8889011.1"/>
    <property type="molecule type" value="Genomic_DNA"/>
</dbReference>
<dbReference type="InterPro" id="IPR027417">
    <property type="entry name" value="P-loop_NTPase"/>
</dbReference>
<dbReference type="SUPFAM" id="SSF52540">
    <property type="entry name" value="P-loop containing nucleoside triphosphate hydrolases"/>
    <property type="match status" value="1"/>
</dbReference>
<dbReference type="Proteomes" id="UP000550401">
    <property type="component" value="Unassembled WGS sequence"/>
</dbReference>
<accession>A0A839FA33</accession>
<organism evidence="1 2">
    <name type="scientific">Dokdonella fugitiva</name>
    <dbReference type="NCBI Taxonomy" id="328517"/>
    <lineage>
        <taxon>Bacteria</taxon>
        <taxon>Pseudomonadati</taxon>
        <taxon>Pseudomonadota</taxon>
        <taxon>Gammaproteobacteria</taxon>
        <taxon>Lysobacterales</taxon>
        <taxon>Rhodanobacteraceae</taxon>
        <taxon>Dokdonella</taxon>
    </lineage>
</organism>
<protein>
    <recommendedName>
        <fullName evidence="3">AAA ATPase-like protein</fullName>
    </recommendedName>
</protein>
<dbReference type="RefSeq" id="WP_182532051.1">
    <property type="nucleotide sequence ID" value="NZ_JACGXL010000005.1"/>
</dbReference>
<sequence>MQLNDPKLLKLRQLITENLRVQRGGNDEVPYIDVGNALVDASARQNHTIFARRGCGKTLLLHHSTRTLDDSIKSVYLNCEDFKRHSFPNVLIEILDALFGELESHLSGWFGRKRRSRQIIHGIRQELARKRTAADEHEEAVRTVAASEQSRSLNASAGVKGVAPGVESQIGAALGERTKAETEKTFKVQSSKLRDLDMWLPKLKQEVREFFAASTNVKAVLLQIDDLYHLRRSDQPYVVDYIHRLCKDLPLYFKIATLRHASTLYVDREGQPIGAQERHDYQPINIDYTFSDFRRTRDQNWQILQEFGKLAGLQGADISSLFKGEGFDRLVMAGGGVPRDTLSLFLEVLSTAQSQGGDRIGKDEVRILSRSNFERRIEELKQDSEGGEQDTLMRGIYVLREFCLEKKSNAFVISERLLQQRDDLRNLVYRLLDYRIVHNAGAALTHKSQAGTYQAFVIDIGCYAHLRKLEGRFNELDISSVDAKERLRSMPILGDDEFKNLWESAPAELEAELLKDPVADDAT</sequence>
<comment type="caution">
    <text evidence="1">The sequence shown here is derived from an EMBL/GenBank/DDBJ whole genome shotgun (WGS) entry which is preliminary data.</text>
</comment>
<dbReference type="Gene3D" id="3.40.50.300">
    <property type="entry name" value="P-loop containing nucleotide triphosphate hydrolases"/>
    <property type="match status" value="1"/>
</dbReference>
<gene>
    <name evidence="1" type="ORF">FHW12_003247</name>
</gene>
<evidence type="ECO:0000313" key="1">
    <source>
        <dbReference type="EMBL" id="MBA8889011.1"/>
    </source>
</evidence>
<evidence type="ECO:0000313" key="2">
    <source>
        <dbReference type="Proteomes" id="UP000550401"/>
    </source>
</evidence>
<proteinExistence type="predicted"/>
<reference evidence="1 2" key="1">
    <citation type="submission" date="2020-07" db="EMBL/GenBank/DDBJ databases">
        <title>Genomic Encyclopedia of Type Strains, Phase IV (KMG-V): Genome sequencing to study the core and pangenomes of soil and plant-associated prokaryotes.</title>
        <authorList>
            <person name="Whitman W."/>
        </authorList>
    </citation>
    <scope>NUCLEOTIDE SEQUENCE [LARGE SCALE GENOMIC DNA]</scope>
    <source>
        <strain evidence="1 2">RH2WT43</strain>
    </source>
</reference>